<feature type="chain" id="PRO_5043482986" evidence="4">
    <location>
        <begin position="39"/>
        <end position="180"/>
    </location>
</feature>
<evidence type="ECO:0000256" key="1">
    <source>
        <dbReference type="ARBA" id="ARBA00022729"/>
    </source>
</evidence>
<evidence type="ECO:0000256" key="2">
    <source>
        <dbReference type="ARBA" id="ARBA00023157"/>
    </source>
</evidence>
<dbReference type="NCBIfam" id="TIGR01614">
    <property type="entry name" value="PME_inhib"/>
    <property type="match status" value="1"/>
</dbReference>
<dbReference type="CDD" id="cd15795">
    <property type="entry name" value="PMEI-Pla_a_1_like"/>
    <property type="match status" value="1"/>
</dbReference>
<evidence type="ECO:0000256" key="4">
    <source>
        <dbReference type="SAM" id="SignalP"/>
    </source>
</evidence>
<evidence type="ECO:0000313" key="7">
    <source>
        <dbReference type="Proteomes" id="UP001161247"/>
    </source>
</evidence>
<dbReference type="PANTHER" id="PTHR35357:SF17">
    <property type="entry name" value="PECTINESTERASE INHIBITOR 12"/>
    <property type="match status" value="1"/>
</dbReference>
<comment type="similarity">
    <text evidence="3">Belongs to the PMEI family.</text>
</comment>
<evidence type="ECO:0000256" key="3">
    <source>
        <dbReference type="ARBA" id="ARBA00038471"/>
    </source>
</evidence>
<dbReference type="PANTHER" id="PTHR35357">
    <property type="entry name" value="OS02G0537100 PROTEIN"/>
    <property type="match status" value="1"/>
</dbReference>
<dbReference type="AlphaFoldDB" id="A0AAV1D2G1"/>
<dbReference type="InterPro" id="IPR034088">
    <property type="entry name" value="Pla_a_1-like"/>
</dbReference>
<reference evidence="6" key="1">
    <citation type="submission" date="2023-03" db="EMBL/GenBank/DDBJ databases">
        <authorList>
            <person name="Julca I."/>
        </authorList>
    </citation>
    <scope>NUCLEOTIDE SEQUENCE</scope>
</reference>
<dbReference type="EMBL" id="OX459121">
    <property type="protein sequence ID" value="CAI9102101.1"/>
    <property type="molecule type" value="Genomic_DNA"/>
</dbReference>
<dbReference type="SMART" id="SM00856">
    <property type="entry name" value="PMEI"/>
    <property type="match status" value="1"/>
</dbReference>
<dbReference type="InterPro" id="IPR006501">
    <property type="entry name" value="Pectinesterase_inhib_dom"/>
</dbReference>
<dbReference type="GO" id="GO:0005576">
    <property type="term" value="C:extracellular region"/>
    <property type="evidence" value="ECO:0007669"/>
    <property type="project" value="UniProtKB-ARBA"/>
</dbReference>
<dbReference type="GO" id="GO:0004857">
    <property type="term" value="F:enzyme inhibitor activity"/>
    <property type="evidence" value="ECO:0007669"/>
    <property type="project" value="InterPro"/>
</dbReference>
<dbReference type="Pfam" id="PF04043">
    <property type="entry name" value="PMEI"/>
    <property type="match status" value="1"/>
</dbReference>
<accession>A0AAV1D2G1</accession>
<keyword evidence="2" id="KW-1015">Disulfide bond</keyword>
<dbReference type="Gene3D" id="1.20.140.40">
    <property type="entry name" value="Invertase/pectin methylesterase inhibitor family protein"/>
    <property type="match status" value="1"/>
</dbReference>
<sequence>MMMIMKKTLFSSSSSTFCPLTTLLILVFLLRFAREITGQDNLINQTCKTFAKADPNIHFTFCQTTLQAAPASHCATLRGLGMINLRLIRYNVTDTRCHVKQLLKNNPRLDPYVKNCLNDCFDLYSDAIDYSKQAMKSYNSKKFDDANVQISAVLDAATTCEDGFKEKKVHSEIDEVDQFE</sequence>
<dbReference type="Proteomes" id="UP001161247">
    <property type="component" value="Chromosome 4"/>
</dbReference>
<feature type="signal peptide" evidence="4">
    <location>
        <begin position="1"/>
        <end position="38"/>
    </location>
</feature>
<dbReference type="SUPFAM" id="SSF101148">
    <property type="entry name" value="Plant invertase/pectin methylesterase inhibitor"/>
    <property type="match status" value="1"/>
</dbReference>
<protein>
    <submittedName>
        <fullName evidence="6">OLC1v1000310C1</fullName>
    </submittedName>
</protein>
<evidence type="ECO:0000313" key="6">
    <source>
        <dbReference type="EMBL" id="CAI9102101.1"/>
    </source>
</evidence>
<feature type="domain" description="Pectinesterase inhibitor" evidence="5">
    <location>
        <begin position="38"/>
        <end position="179"/>
    </location>
</feature>
<organism evidence="6 7">
    <name type="scientific">Oldenlandia corymbosa var. corymbosa</name>
    <dbReference type="NCBI Taxonomy" id="529605"/>
    <lineage>
        <taxon>Eukaryota</taxon>
        <taxon>Viridiplantae</taxon>
        <taxon>Streptophyta</taxon>
        <taxon>Embryophyta</taxon>
        <taxon>Tracheophyta</taxon>
        <taxon>Spermatophyta</taxon>
        <taxon>Magnoliopsida</taxon>
        <taxon>eudicotyledons</taxon>
        <taxon>Gunneridae</taxon>
        <taxon>Pentapetalae</taxon>
        <taxon>asterids</taxon>
        <taxon>lamiids</taxon>
        <taxon>Gentianales</taxon>
        <taxon>Rubiaceae</taxon>
        <taxon>Rubioideae</taxon>
        <taxon>Spermacoceae</taxon>
        <taxon>Hedyotis-Oldenlandia complex</taxon>
        <taxon>Oldenlandia</taxon>
    </lineage>
</organism>
<keyword evidence="7" id="KW-1185">Reference proteome</keyword>
<proteinExistence type="inferred from homology"/>
<gene>
    <name evidence="6" type="ORF">OLC1_LOCUS11519</name>
</gene>
<keyword evidence="1 4" id="KW-0732">Signal</keyword>
<name>A0AAV1D2G1_OLDCO</name>
<dbReference type="FunFam" id="1.20.140.40:FF:000002">
    <property type="entry name" value="Putative invertase inhibitor"/>
    <property type="match status" value="1"/>
</dbReference>
<dbReference type="InterPro" id="IPR035513">
    <property type="entry name" value="Invertase/methylesterase_inhib"/>
</dbReference>
<evidence type="ECO:0000259" key="5">
    <source>
        <dbReference type="SMART" id="SM00856"/>
    </source>
</evidence>